<name>A0ABQ4BMM0_9ACTN</name>
<keyword evidence="2" id="KW-1185">Reference proteome</keyword>
<dbReference type="EMBL" id="BOMS01000134">
    <property type="protein sequence ID" value="GIE71880.1"/>
    <property type="molecule type" value="Genomic_DNA"/>
</dbReference>
<evidence type="ECO:0000313" key="2">
    <source>
        <dbReference type="Proteomes" id="UP000624709"/>
    </source>
</evidence>
<gene>
    <name evidence="1" type="ORF">Apa02nite_079880</name>
</gene>
<evidence type="ECO:0000313" key="1">
    <source>
        <dbReference type="EMBL" id="GIE71880.1"/>
    </source>
</evidence>
<proteinExistence type="predicted"/>
<reference evidence="1 2" key="1">
    <citation type="submission" date="2021-01" db="EMBL/GenBank/DDBJ databases">
        <title>Whole genome shotgun sequence of Actinoplanes palleronii NBRC 14916.</title>
        <authorList>
            <person name="Komaki H."/>
            <person name="Tamura T."/>
        </authorList>
    </citation>
    <scope>NUCLEOTIDE SEQUENCE [LARGE SCALE GENOMIC DNA]</scope>
    <source>
        <strain evidence="1 2">NBRC 14916</strain>
    </source>
</reference>
<comment type="caution">
    <text evidence="1">The sequence shown here is derived from an EMBL/GenBank/DDBJ whole genome shotgun (WGS) entry which is preliminary data.</text>
</comment>
<dbReference type="Proteomes" id="UP000624709">
    <property type="component" value="Unassembled WGS sequence"/>
</dbReference>
<sequence>MSPAWSVRGFPGRARVDAYVVRLPEPRPVSQMLPVLLTQADATSFRDIGLYDEVWQRVKVTAGHGIPGTPRRGYVEVLL</sequence>
<organism evidence="1 2">
    <name type="scientific">Actinoplanes palleronii</name>
    <dbReference type="NCBI Taxonomy" id="113570"/>
    <lineage>
        <taxon>Bacteria</taxon>
        <taxon>Bacillati</taxon>
        <taxon>Actinomycetota</taxon>
        <taxon>Actinomycetes</taxon>
        <taxon>Micromonosporales</taxon>
        <taxon>Micromonosporaceae</taxon>
        <taxon>Actinoplanes</taxon>
    </lineage>
</organism>
<accession>A0ABQ4BMM0</accession>
<protein>
    <submittedName>
        <fullName evidence="1">Uncharacterized protein</fullName>
    </submittedName>
</protein>